<dbReference type="Proteomes" id="UP001147760">
    <property type="component" value="Unassembled WGS sequence"/>
</dbReference>
<proteinExistence type="predicted"/>
<reference evidence="1" key="1">
    <citation type="submission" date="2022-12" db="EMBL/GenBank/DDBJ databases">
        <authorList>
            <person name="Petersen C."/>
        </authorList>
    </citation>
    <scope>NUCLEOTIDE SEQUENCE</scope>
    <source>
        <strain evidence="1">IBT 17660</strain>
    </source>
</reference>
<accession>A0A9X0BWA9</accession>
<evidence type="ECO:0000313" key="1">
    <source>
        <dbReference type="EMBL" id="KAJ5486510.1"/>
    </source>
</evidence>
<sequence length="163" mass="18476">MGSISPSFRDYIPPQDTSRSQQLRASDTYQWCAYRCAESFMLDWIESWKMLLDAPYMGRGRLGAPVKLMVEAAKKIMSLVSLSELTAMCLPLDADEWRSWINPEIYVFRHGVRLEEQMVISPVFMGAEPDIIDEVSEKGIKIFTEQEAAGLAIMASLDEAMRA</sequence>
<dbReference type="Pfam" id="PF12006">
    <property type="entry name" value="DUF3500"/>
    <property type="match status" value="1"/>
</dbReference>
<dbReference type="AlphaFoldDB" id="A0A9X0BWA9"/>
<dbReference type="InterPro" id="IPR021889">
    <property type="entry name" value="DUF3500"/>
</dbReference>
<keyword evidence="2" id="KW-1185">Reference proteome</keyword>
<organism evidence="1 2">
    <name type="scientific">Penicillium desertorum</name>
    <dbReference type="NCBI Taxonomy" id="1303715"/>
    <lineage>
        <taxon>Eukaryota</taxon>
        <taxon>Fungi</taxon>
        <taxon>Dikarya</taxon>
        <taxon>Ascomycota</taxon>
        <taxon>Pezizomycotina</taxon>
        <taxon>Eurotiomycetes</taxon>
        <taxon>Eurotiomycetidae</taxon>
        <taxon>Eurotiales</taxon>
        <taxon>Aspergillaceae</taxon>
        <taxon>Penicillium</taxon>
    </lineage>
</organism>
<name>A0A9X0BWA9_9EURO</name>
<dbReference type="PANTHER" id="PTHR37489:SF1">
    <property type="entry name" value="DUF3500 DOMAIN-CONTAINING PROTEIN"/>
    <property type="match status" value="1"/>
</dbReference>
<reference evidence="1" key="2">
    <citation type="journal article" date="2023" name="IMA Fungus">
        <title>Comparative genomic study of the Penicillium genus elucidates a diverse pangenome and 15 lateral gene transfer events.</title>
        <authorList>
            <person name="Petersen C."/>
            <person name="Sorensen T."/>
            <person name="Nielsen M.R."/>
            <person name="Sondergaard T.E."/>
            <person name="Sorensen J.L."/>
            <person name="Fitzpatrick D.A."/>
            <person name="Frisvad J.C."/>
            <person name="Nielsen K.L."/>
        </authorList>
    </citation>
    <scope>NUCLEOTIDE SEQUENCE</scope>
    <source>
        <strain evidence="1">IBT 17660</strain>
    </source>
</reference>
<gene>
    <name evidence="1" type="ORF">N7530_000810</name>
</gene>
<dbReference type="PANTHER" id="PTHR37489">
    <property type="entry name" value="DUF3500 DOMAIN-CONTAINING PROTEIN"/>
    <property type="match status" value="1"/>
</dbReference>
<protein>
    <submittedName>
        <fullName evidence="1">Uncharacterized protein</fullName>
    </submittedName>
</protein>
<evidence type="ECO:0000313" key="2">
    <source>
        <dbReference type="Proteomes" id="UP001147760"/>
    </source>
</evidence>
<dbReference type="OrthoDB" id="4539697at2759"/>
<dbReference type="EMBL" id="JAPWDO010000001">
    <property type="protein sequence ID" value="KAJ5486510.1"/>
    <property type="molecule type" value="Genomic_DNA"/>
</dbReference>
<comment type="caution">
    <text evidence="1">The sequence shown here is derived from an EMBL/GenBank/DDBJ whole genome shotgun (WGS) entry which is preliminary data.</text>
</comment>